<evidence type="ECO:0000313" key="1">
    <source>
        <dbReference type="EMBL" id="KAH3833793.1"/>
    </source>
</evidence>
<reference evidence="1" key="1">
    <citation type="journal article" date="2019" name="bioRxiv">
        <title>The Genome of the Zebra Mussel, Dreissena polymorpha: A Resource for Invasive Species Research.</title>
        <authorList>
            <person name="McCartney M.A."/>
            <person name="Auch B."/>
            <person name="Kono T."/>
            <person name="Mallez S."/>
            <person name="Zhang Y."/>
            <person name="Obille A."/>
            <person name="Becker A."/>
            <person name="Abrahante J.E."/>
            <person name="Garbe J."/>
            <person name="Badalamenti J.P."/>
            <person name="Herman A."/>
            <person name="Mangelson H."/>
            <person name="Liachko I."/>
            <person name="Sullivan S."/>
            <person name="Sone E.D."/>
            <person name="Koren S."/>
            <person name="Silverstein K.A.T."/>
            <person name="Beckman K.B."/>
            <person name="Gohl D.M."/>
        </authorList>
    </citation>
    <scope>NUCLEOTIDE SEQUENCE</scope>
    <source>
        <strain evidence="1">Duluth1</strain>
        <tissue evidence="1">Whole animal</tissue>
    </source>
</reference>
<protein>
    <submittedName>
        <fullName evidence="1">Uncharacterized protein</fullName>
    </submittedName>
</protein>
<comment type="caution">
    <text evidence="1">The sequence shown here is derived from an EMBL/GenBank/DDBJ whole genome shotgun (WGS) entry which is preliminary data.</text>
</comment>
<dbReference type="Proteomes" id="UP000828390">
    <property type="component" value="Unassembled WGS sequence"/>
</dbReference>
<dbReference type="AlphaFoldDB" id="A0A9D4K696"/>
<proteinExistence type="predicted"/>
<keyword evidence="2" id="KW-1185">Reference proteome</keyword>
<accession>A0A9D4K696</accession>
<evidence type="ECO:0000313" key="2">
    <source>
        <dbReference type="Proteomes" id="UP000828390"/>
    </source>
</evidence>
<sequence length="71" mass="8257">MWHKGLSVHIRELEKHKLQLQQSPGKTKELQENLKKWIDKCTKLEVTYCPQLLFTICGTGPVLMILGFSDF</sequence>
<gene>
    <name evidence="1" type="ORF">DPMN_107109</name>
</gene>
<organism evidence="1 2">
    <name type="scientific">Dreissena polymorpha</name>
    <name type="common">Zebra mussel</name>
    <name type="synonym">Mytilus polymorpha</name>
    <dbReference type="NCBI Taxonomy" id="45954"/>
    <lineage>
        <taxon>Eukaryota</taxon>
        <taxon>Metazoa</taxon>
        <taxon>Spiralia</taxon>
        <taxon>Lophotrochozoa</taxon>
        <taxon>Mollusca</taxon>
        <taxon>Bivalvia</taxon>
        <taxon>Autobranchia</taxon>
        <taxon>Heteroconchia</taxon>
        <taxon>Euheterodonta</taxon>
        <taxon>Imparidentia</taxon>
        <taxon>Neoheterodontei</taxon>
        <taxon>Myida</taxon>
        <taxon>Dreissenoidea</taxon>
        <taxon>Dreissenidae</taxon>
        <taxon>Dreissena</taxon>
    </lineage>
</organism>
<dbReference type="EMBL" id="JAIWYP010000004">
    <property type="protein sequence ID" value="KAH3833793.1"/>
    <property type="molecule type" value="Genomic_DNA"/>
</dbReference>
<reference evidence="1" key="2">
    <citation type="submission" date="2020-11" db="EMBL/GenBank/DDBJ databases">
        <authorList>
            <person name="McCartney M.A."/>
            <person name="Auch B."/>
            <person name="Kono T."/>
            <person name="Mallez S."/>
            <person name="Becker A."/>
            <person name="Gohl D.M."/>
            <person name="Silverstein K.A.T."/>
            <person name="Koren S."/>
            <person name="Bechman K.B."/>
            <person name="Herman A."/>
            <person name="Abrahante J.E."/>
            <person name="Garbe J."/>
        </authorList>
    </citation>
    <scope>NUCLEOTIDE SEQUENCE</scope>
    <source>
        <strain evidence="1">Duluth1</strain>
        <tissue evidence="1">Whole animal</tissue>
    </source>
</reference>
<name>A0A9D4K696_DREPO</name>